<dbReference type="PANTHER" id="PTHR15215:SF0">
    <property type="match status" value="1"/>
</dbReference>
<dbReference type="GO" id="GO:0050852">
    <property type="term" value="P:T cell receptor signaling pathway"/>
    <property type="evidence" value="ECO:0007669"/>
    <property type="project" value="TreeGrafter"/>
</dbReference>
<reference evidence="3" key="1">
    <citation type="journal article" date="2012" name="Nature">
        <title>The oyster genome reveals stress adaptation and complexity of shell formation.</title>
        <authorList>
            <person name="Zhang G."/>
            <person name="Fang X."/>
            <person name="Guo X."/>
            <person name="Li L."/>
            <person name="Luo R."/>
            <person name="Xu F."/>
            <person name="Yang P."/>
            <person name="Zhang L."/>
            <person name="Wang X."/>
            <person name="Qi H."/>
            <person name="Xiong Z."/>
            <person name="Que H."/>
            <person name="Xie Y."/>
            <person name="Holland P.W."/>
            <person name="Paps J."/>
            <person name="Zhu Y."/>
            <person name="Wu F."/>
            <person name="Chen Y."/>
            <person name="Wang J."/>
            <person name="Peng C."/>
            <person name="Meng J."/>
            <person name="Yang L."/>
            <person name="Liu J."/>
            <person name="Wen B."/>
            <person name="Zhang N."/>
            <person name="Huang Z."/>
            <person name="Zhu Q."/>
            <person name="Feng Y."/>
            <person name="Mount A."/>
            <person name="Hedgecock D."/>
            <person name="Xu Z."/>
            <person name="Liu Y."/>
            <person name="Domazet-Loso T."/>
            <person name="Du Y."/>
            <person name="Sun X."/>
            <person name="Zhang S."/>
            <person name="Liu B."/>
            <person name="Cheng P."/>
            <person name="Jiang X."/>
            <person name="Li J."/>
            <person name="Fan D."/>
            <person name="Wang W."/>
            <person name="Fu W."/>
            <person name="Wang T."/>
            <person name="Wang B."/>
            <person name="Zhang J."/>
            <person name="Peng Z."/>
            <person name="Li Y."/>
            <person name="Li N."/>
            <person name="Wang J."/>
            <person name="Chen M."/>
            <person name="He Y."/>
            <person name="Tan F."/>
            <person name="Song X."/>
            <person name="Zheng Q."/>
            <person name="Huang R."/>
            <person name="Yang H."/>
            <person name="Du X."/>
            <person name="Chen L."/>
            <person name="Yang M."/>
            <person name="Gaffney P.M."/>
            <person name="Wang S."/>
            <person name="Luo L."/>
            <person name="She Z."/>
            <person name="Ming Y."/>
            <person name="Huang W."/>
            <person name="Zhang S."/>
            <person name="Huang B."/>
            <person name="Zhang Y."/>
            <person name="Qu T."/>
            <person name="Ni P."/>
            <person name="Miao G."/>
            <person name="Wang J."/>
            <person name="Wang Q."/>
            <person name="Steinberg C.E."/>
            <person name="Wang H."/>
            <person name="Li N."/>
            <person name="Qian L."/>
            <person name="Zhang G."/>
            <person name="Li Y."/>
            <person name="Yang H."/>
            <person name="Liu X."/>
            <person name="Wang J."/>
            <person name="Yin Y."/>
            <person name="Wang J."/>
        </authorList>
    </citation>
    <scope>NUCLEOTIDE SEQUENCE [LARGE SCALE GENOMIC DNA]</scope>
    <source>
        <strain evidence="3">05x7-T-G4-1.051#20</strain>
    </source>
</reference>
<evidence type="ECO:0000256" key="1">
    <source>
        <dbReference type="ARBA" id="ARBA00006414"/>
    </source>
</evidence>
<gene>
    <name evidence="3" type="ORF">CGI_10027427</name>
</gene>
<evidence type="ECO:0000313" key="3">
    <source>
        <dbReference type="EMBL" id="EKC29217.1"/>
    </source>
</evidence>
<protein>
    <submittedName>
        <fullName evidence="3">Protein THEMIS</fullName>
    </submittedName>
</protein>
<feature type="domain" description="CABIT" evidence="2">
    <location>
        <begin position="40"/>
        <end position="183"/>
    </location>
</feature>
<dbReference type="Pfam" id="PF12736">
    <property type="entry name" value="CABIT"/>
    <property type="match status" value="2"/>
</dbReference>
<comment type="similarity">
    <text evidence="1">Belongs to the themis family.</text>
</comment>
<feature type="domain" description="CABIT" evidence="2">
    <location>
        <begin position="308"/>
        <end position="535"/>
    </location>
</feature>
<dbReference type="InterPro" id="IPR039671">
    <property type="entry name" value="THEMIS"/>
</dbReference>
<dbReference type="InterPro" id="IPR025946">
    <property type="entry name" value="CABIT_dom"/>
</dbReference>
<dbReference type="GO" id="GO:0005634">
    <property type="term" value="C:nucleus"/>
    <property type="evidence" value="ECO:0007669"/>
    <property type="project" value="TreeGrafter"/>
</dbReference>
<sequence>MAASDERTMSEEAILLQEFVETFKLPKISEVVGGHGLNGAPFSAGDSLVLRTLAVESVGLRFYDADAGSRREVRVPVDNSFKFHVVQDYNSTEPKVYKTVADLLTDCPTVFRANTEVITQSGSALQSGCVLNFIRKTRSLNDMCLCLECKDSAGTHHLLPLSSQGNFTIVHDPLSYTLQEIISLGAVERVLRLSNENKKFAVANDGSQQIGDEFTRHLPVYDNVQNKDAALSRITGLPLTFKGIIYMQRPDLFLLASPADDTDVRWKIALDSNLFFKIPEEEKSVEYGEPIKPELVLKEFVEEFEQDFPVVAQVGYCDQLHEKFKGYLSAGMEVLVHRIDKIEKMLCSISGDKFLISDRVKGRLRTSLRRFKSLSELVSLDLKKEVSIKMMEDIASDVPEHFSLKAGDVLVFKNFNVSTLNVKLGKKSYEKCQVIQCEKVLEDETRQKLQLPLDLEADFIQLPNPGEESGFDINVVLSKSVNVPLTVDFIPTSNTETCLLPTDCEIEIENIVTDSVLVLSPLPHREDRRESGISARLKFCLLLPLRSDISLRLEDKLQFPSNYFIFPRRHKWIEEEVECLSEGEYGYLTKYSDSAYEDYAFRQTLSECNIHDYSEVQSEKISKKKSKRLKKKIRSVTELQLDKIDLQKVASSPERLMTGSESDLVQHAVKNEDDENIYETFDPSKRRKERRKSGPVLDQLFLEDVRISSAEKDNTISKIGKITDLYQ</sequence>
<dbReference type="EMBL" id="JH817548">
    <property type="protein sequence ID" value="EKC29217.1"/>
    <property type="molecule type" value="Genomic_DNA"/>
</dbReference>
<organism evidence="3">
    <name type="scientific">Magallana gigas</name>
    <name type="common">Pacific oyster</name>
    <name type="synonym">Crassostrea gigas</name>
    <dbReference type="NCBI Taxonomy" id="29159"/>
    <lineage>
        <taxon>Eukaryota</taxon>
        <taxon>Metazoa</taxon>
        <taxon>Spiralia</taxon>
        <taxon>Lophotrochozoa</taxon>
        <taxon>Mollusca</taxon>
        <taxon>Bivalvia</taxon>
        <taxon>Autobranchia</taxon>
        <taxon>Pteriomorphia</taxon>
        <taxon>Ostreida</taxon>
        <taxon>Ostreoidea</taxon>
        <taxon>Ostreidae</taxon>
        <taxon>Magallana</taxon>
    </lineage>
</organism>
<accession>K1PY88</accession>
<evidence type="ECO:0000259" key="2">
    <source>
        <dbReference type="Pfam" id="PF12736"/>
    </source>
</evidence>
<name>K1PY88_MAGGI</name>
<dbReference type="PANTHER" id="PTHR15215">
    <property type="entry name" value="CABIT DOMAIN-CONTAINING PROTEIN"/>
    <property type="match status" value="1"/>
</dbReference>
<dbReference type="GO" id="GO:0005737">
    <property type="term" value="C:cytoplasm"/>
    <property type="evidence" value="ECO:0007669"/>
    <property type="project" value="TreeGrafter"/>
</dbReference>
<dbReference type="HOGENOM" id="CLU_380494_0_0_1"/>
<proteinExistence type="inferred from homology"/>
<dbReference type="AlphaFoldDB" id="K1PY88"/>
<dbReference type="InParanoid" id="K1PY88"/>